<keyword evidence="2" id="KW-0813">Transport</keyword>
<evidence type="ECO:0000256" key="9">
    <source>
        <dbReference type="ARBA" id="ARBA00023136"/>
    </source>
</evidence>
<dbReference type="GO" id="GO:0046872">
    <property type="term" value="F:metal ion binding"/>
    <property type="evidence" value="ECO:0007669"/>
    <property type="project" value="UniProtKB-KW"/>
</dbReference>
<feature type="signal peptide" evidence="13">
    <location>
        <begin position="1"/>
        <end position="23"/>
    </location>
</feature>
<keyword evidence="6" id="KW-0249">Electron transport</keyword>
<evidence type="ECO:0000256" key="3">
    <source>
        <dbReference type="ARBA" id="ARBA00022692"/>
    </source>
</evidence>
<evidence type="ECO:0000256" key="10">
    <source>
        <dbReference type="ARBA" id="ARBA00023157"/>
    </source>
</evidence>
<gene>
    <name evidence="15" type="ORF">KIW84_032942</name>
</gene>
<reference evidence="15 16" key="1">
    <citation type="journal article" date="2022" name="Nat. Genet.">
        <title>Improved pea reference genome and pan-genome highlight genomic features and evolutionary characteristics.</title>
        <authorList>
            <person name="Yang T."/>
            <person name="Liu R."/>
            <person name="Luo Y."/>
            <person name="Hu S."/>
            <person name="Wang D."/>
            <person name="Wang C."/>
            <person name="Pandey M.K."/>
            <person name="Ge S."/>
            <person name="Xu Q."/>
            <person name="Li N."/>
            <person name="Li G."/>
            <person name="Huang Y."/>
            <person name="Saxena R.K."/>
            <person name="Ji Y."/>
            <person name="Li M."/>
            <person name="Yan X."/>
            <person name="He Y."/>
            <person name="Liu Y."/>
            <person name="Wang X."/>
            <person name="Xiang C."/>
            <person name="Varshney R.K."/>
            <person name="Ding H."/>
            <person name="Gao S."/>
            <person name="Zong X."/>
        </authorList>
    </citation>
    <scope>NUCLEOTIDE SEQUENCE [LARGE SCALE GENOMIC DNA]</scope>
    <source>
        <strain evidence="15 16">cv. Zhongwan 6</strain>
    </source>
</reference>
<evidence type="ECO:0000256" key="7">
    <source>
        <dbReference type="ARBA" id="ARBA00022989"/>
    </source>
</evidence>
<evidence type="ECO:0000256" key="5">
    <source>
        <dbReference type="ARBA" id="ARBA00022729"/>
    </source>
</evidence>
<feature type="transmembrane region" description="Helical" evidence="12">
    <location>
        <begin position="145"/>
        <end position="164"/>
    </location>
</feature>
<evidence type="ECO:0000256" key="12">
    <source>
        <dbReference type="SAM" id="Phobius"/>
    </source>
</evidence>
<evidence type="ECO:0000256" key="1">
    <source>
        <dbReference type="ARBA" id="ARBA00004479"/>
    </source>
</evidence>
<keyword evidence="3 12" id="KW-0812">Transmembrane</keyword>
<dbReference type="Proteomes" id="UP001058974">
    <property type="component" value="Chromosome 3"/>
</dbReference>
<evidence type="ECO:0000256" key="2">
    <source>
        <dbReference type="ARBA" id="ARBA00022448"/>
    </source>
</evidence>
<dbReference type="AlphaFoldDB" id="A0A9D4XYW0"/>
<evidence type="ECO:0000256" key="4">
    <source>
        <dbReference type="ARBA" id="ARBA00022723"/>
    </source>
</evidence>
<dbReference type="GO" id="GO:0009610">
    <property type="term" value="P:response to symbiotic fungus"/>
    <property type="evidence" value="ECO:0007669"/>
    <property type="project" value="UniProtKB-ARBA"/>
</dbReference>
<proteinExistence type="predicted"/>
<evidence type="ECO:0000256" key="6">
    <source>
        <dbReference type="ARBA" id="ARBA00022982"/>
    </source>
</evidence>
<protein>
    <recommendedName>
        <fullName evidence="14">Phytocyanin domain-containing protein</fullName>
    </recommendedName>
</protein>
<dbReference type="GO" id="GO:0009055">
    <property type="term" value="F:electron transfer activity"/>
    <property type="evidence" value="ECO:0007669"/>
    <property type="project" value="InterPro"/>
</dbReference>
<dbReference type="FunFam" id="2.60.40.420:FF:000067">
    <property type="entry name" value="Cupredoxin superfamily protein"/>
    <property type="match status" value="1"/>
</dbReference>
<keyword evidence="9 12" id="KW-0472">Membrane</keyword>
<keyword evidence="10" id="KW-1015">Disulfide bond</keyword>
<evidence type="ECO:0000256" key="13">
    <source>
        <dbReference type="SAM" id="SignalP"/>
    </source>
</evidence>
<dbReference type="Gramene" id="Psat03G0294200-T1">
    <property type="protein sequence ID" value="KAI5427720.1"/>
    <property type="gene ID" value="KIW84_032942"/>
</dbReference>
<dbReference type="Pfam" id="PF02298">
    <property type="entry name" value="Cu_bind_like"/>
    <property type="match status" value="1"/>
</dbReference>
<dbReference type="InterPro" id="IPR039391">
    <property type="entry name" value="Phytocyanin-like"/>
</dbReference>
<dbReference type="OrthoDB" id="687943at2759"/>
<dbReference type="PROSITE" id="PS51485">
    <property type="entry name" value="PHYTOCYANIN"/>
    <property type="match status" value="1"/>
</dbReference>
<evidence type="ECO:0000256" key="8">
    <source>
        <dbReference type="ARBA" id="ARBA00023008"/>
    </source>
</evidence>
<accession>A0A9D4XYW0</accession>
<comment type="subcellular location">
    <subcellularLocation>
        <location evidence="1">Membrane</location>
        <topology evidence="1">Single-pass type I membrane protein</topology>
    </subcellularLocation>
</comment>
<dbReference type="EMBL" id="JAMSHJ010000003">
    <property type="protein sequence ID" value="KAI5427720.1"/>
    <property type="molecule type" value="Genomic_DNA"/>
</dbReference>
<keyword evidence="11" id="KW-0325">Glycoprotein</keyword>
<dbReference type="SUPFAM" id="SSF49503">
    <property type="entry name" value="Cupredoxins"/>
    <property type="match status" value="1"/>
</dbReference>
<keyword evidence="7 12" id="KW-1133">Transmembrane helix</keyword>
<dbReference type="Gene3D" id="2.60.40.420">
    <property type="entry name" value="Cupredoxins - blue copper proteins"/>
    <property type="match status" value="1"/>
</dbReference>
<dbReference type="InterPro" id="IPR008972">
    <property type="entry name" value="Cupredoxin"/>
</dbReference>
<dbReference type="InterPro" id="IPR003245">
    <property type="entry name" value="Phytocyanin_dom"/>
</dbReference>
<evidence type="ECO:0000259" key="14">
    <source>
        <dbReference type="PROSITE" id="PS51485"/>
    </source>
</evidence>
<organism evidence="15 16">
    <name type="scientific">Pisum sativum</name>
    <name type="common">Garden pea</name>
    <name type="synonym">Lathyrus oleraceus</name>
    <dbReference type="NCBI Taxonomy" id="3888"/>
    <lineage>
        <taxon>Eukaryota</taxon>
        <taxon>Viridiplantae</taxon>
        <taxon>Streptophyta</taxon>
        <taxon>Embryophyta</taxon>
        <taxon>Tracheophyta</taxon>
        <taxon>Spermatophyta</taxon>
        <taxon>Magnoliopsida</taxon>
        <taxon>eudicotyledons</taxon>
        <taxon>Gunneridae</taxon>
        <taxon>Pentapetalae</taxon>
        <taxon>rosids</taxon>
        <taxon>fabids</taxon>
        <taxon>Fabales</taxon>
        <taxon>Fabaceae</taxon>
        <taxon>Papilionoideae</taxon>
        <taxon>50 kb inversion clade</taxon>
        <taxon>NPAAA clade</taxon>
        <taxon>Hologalegina</taxon>
        <taxon>IRL clade</taxon>
        <taxon>Fabeae</taxon>
        <taxon>Lathyrus</taxon>
    </lineage>
</organism>
<dbReference type="GO" id="GO:0005886">
    <property type="term" value="C:plasma membrane"/>
    <property type="evidence" value="ECO:0007669"/>
    <property type="project" value="TreeGrafter"/>
</dbReference>
<name>A0A9D4XYW0_PEA</name>
<keyword evidence="16" id="KW-1185">Reference proteome</keyword>
<keyword evidence="4" id="KW-0479">Metal-binding</keyword>
<evidence type="ECO:0000313" key="15">
    <source>
        <dbReference type="EMBL" id="KAI5427720.1"/>
    </source>
</evidence>
<keyword evidence="8" id="KW-0186">Copper</keyword>
<comment type="caution">
    <text evidence="15">The sequence shown here is derived from an EMBL/GenBank/DDBJ whole genome shotgun (WGS) entry which is preliminary data.</text>
</comment>
<dbReference type="PANTHER" id="PTHR33021:SF549">
    <property type="entry name" value="BLUE COPPER PROTEIN 1B"/>
    <property type="match status" value="1"/>
</dbReference>
<evidence type="ECO:0000256" key="11">
    <source>
        <dbReference type="ARBA" id="ARBA00023180"/>
    </source>
</evidence>
<sequence>MASSRSILFLSISMVLLSSVAMATDHIVGDDKGWTVDFNYTQWAQQMVFRVGDNLVFNYNPSFHNVFKVNGTLFQNCTFPAENEALSTGKDIIPLKTEGRKWYVCGKADHCASRQMKFVITVLAEGAPAPSTPSPPPSSDARRHVVSSVFGLVMATMISIVAIFA</sequence>
<dbReference type="PANTHER" id="PTHR33021">
    <property type="entry name" value="BLUE COPPER PROTEIN"/>
    <property type="match status" value="1"/>
</dbReference>
<feature type="domain" description="Phytocyanin" evidence="14">
    <location>
        <begin position="24"/>
        <end position="124"/>
    </location>
</feature>
<dbReference type="CDD" id="cd04216">
    <property type="entry name" value="Phytocyanin"/>
    <property type="match status" value="1"/>
</dbReference>
<keyword evidence="5 13" id="KW-0732">Signal</keyword>
<feature type="chain" id="PRO_5038978986" description="Phytocyanin domain-containing protein" evidence="13">
    <location>
        <begin position="24"/>
        <end position="165"/>
    </location>
</feature>
<evidence type="ECO:0000313" key="16">
    <source>
        <dbReference type="Proteomes" id="UP001058974"/>
    </source>
</evidence>